<dbReference type="Gene3D" id="3.40.50.720">
    <property type="entry name" value="NAD(P)-binding Rossmann-like Domain"/>
    <property type="match status" value="1"/>
</dbReference>
<name>A0A6J7F0R4_9ZZZZ</name>
<dbReference type="SUPFAM" id="SSF51735">
    <property type="entry name" value="NAD(P)-binding Rossmann-fold domains"/>
    <property type="match status" value="1"/>
</dbReference>
<sequence length="264" mass="28072">MSSLIIGSGYVGTLLGQQLQTRGVAVTQTSQRLHPMFQHVANGADLDRLLSTSSATQVVVCGQLTSPDIDWVLERIDGPRWLVFSSQQVTSAIAAPGIETARARETFALGRGACVVRPTMIYGHGGDKNISFAARLIRRWHMALVPGPGTQLVQPIHVDDLIDLVAAHHAAPRSGLFAAAGPEAAPLREVIEILVEVTGVRAPLITLPASIPLLSPALRLLGLRADQLARLAESKTADIGAATSAFGWEPEALGIRLEQAVREL</sequence>
<evidence type="ECO:0000313" key="1">
    <source>
        <dbReference type="EMBL" id="CAB4887318.1"/>
    </source>
</evidence>
<protein>
    <submittedName>
        <fullName evidence="1">Unannotated protein</fullName>
    </submittedName>
</protein>
<proteinExistence type="predicted"/>
<dbReference type="EMBL" id="CAFBLP010000081">
    <property type="protein sequence ID" value="CAB4887318.1"/>
    <property type="molecule type" value="Genomic_DNA"/>
</dbReference>
<dbReference type="InterPro" id="IPR036291">
    <property type="entry name" value="NAD(P)-bd_dom_sf"/>
</dbReference>
<reference evidence="1" key="1">
    <citation type="submission" date="2020-05" db="EMBL/GenBank/DDBJ databases">
        <authorList>
            <person name="Chiriac C."/>
            <person name="Salcher M."/>
            <person name="Ghai R."/>
            <person name="Kavagutti S V."/>
        </authorList>
    </citation>
    <scope>NUCLEOTIDE SEQUENCE</scope>
</reference>
<gene>
    <name evidence="1" type="ORF">UFOPK3376_02482</name>
</gene>
<organism evidence="1">
    <name type="scientific">freshwater metagenome</name>
    <dbReference type="NCBI Taxonomy" id="449393"/>
    <lineage>
        <taxon>unclassified sequences</taxon>
        <taxon>metagenomes</taxon>
        <taxon>ecological metagenomes</taxon>
    </lineage>
</organism>
<dbReference type="AlphaFoldDB" id="A0A6J7F0R4"/>
<accession>A0A6J7F0R4</accession>